<dbReference type="Proteomes" id="UP000269847">
    <property type="component" value="Plasmid p.3"/>
</dbReference>
<proteinExistence type="predicted"/>
<protein>
    <submittedName>
        <fullName evidence="2">Uncharacterized protein</fullName>
    </submittedName>
</protein>
<dbReference type="EMBL" id="CP032610">
    <property type="protein sequence ID" value="AYF84989.1"/>
    <property type="molecule type" value="Genomic_DNA"/>
</dbReference>
<gene>
    <name evidence="1" type="ORF">D7J84_28630</name>
    <name evidence="2" type="ORF">D7J84_29005</name>
</gene>
<sequence>MTALDVTEEIVHTEETIQELATKIYHQKTREYFEEVLDTYKNGNYRSSVVMLCTVVICDLVFKLKDLEEIHGDAKAKKILEDLNAEKEANPVSPDWENQLIEKAFKEAKLLENDVYTHIKTLKTYRNLSAHPVLNSMDILYRPNKEQAESFIKNMLEGLLTKHPLFTKNIFVPFMVEVERIQRDLPTEERLETYLDSKFFVHFNKELTEYIFKNLWKIVFKNNEEREKANRNINYKVLLIIYNKYNNILFDYIKNNADYFSDFLDDDIILPKLFDFLSQYPEIYPLFRSHTQEILKNRATKKNNWFIRSSFISESLKAHFKAIDSRINGSGEYYNQPYAHNYYLRSDDVKLLNKLARKEDIMSEFYDLMISHYYHSGAFSNADHTFEICIKPFYENFNKEQFEILLKEVNSNPQCYNGLFGRRNKILLPTAKKLMPDIDVEEIYKNIF</sequence>
<evidence type="ECO:0000313" key="2">
    <source>
        <dbReference type="EMBL" id="AYF85061.1"/>
    </source>
</evidence>
<dbReference type="EMBL" id="CP032610">
    <property type="protein sequence ID" value="AYF85061.1"/>
    <property type="molecule type" value="Genomic_DNA"/>
</dbReference>
<evidence type="ECO:0000313" key="1">
    <source>
        <dbReference type="EMBL" id="AYF84989.1"/>
    </source>
</evidence>
<geneLocation type="plasmid" evidence="2 3">
    <name>p.3</name>
</geneLocation>
<organism evidence="2 3">
    <name type="scientific">Bacillus thuringiensis</name>
    <dbReference type="NCBI Taxonomy" id="1428"/>
    <lineage>
        <taxon>Bacteria</taxon>
        <taxon>Bacillati</taxon>
        <taxon>Bacillota</taxon>
        <taxon>Bacilli</taxon>
        <taxon>Bacillales</taxon>
        <taxon>Bacillaceae</taxon>
        <taxon>Bacillus</taxon>
        <taxon>Bacillus cereus group</taxon>
    </lineage>
</organism>
<accession>A0A9W3VGY8</accession>
<evidence type="ECO:0000313" key="3">
    <source>
        <dbReference type="Proteomes" id="UP000269847"/>
    </source>
</evidence>
<dbReference type="AlphaFoldDB" id="A0A9W3VGY8"/>
<keyword evidence="2" id="KW-0614">Plasmid</keyword>
<name>A0A9W3VGY8_BACTU</name>
<reference evidence="2 3" key="1">
    <citation type="submission" date="2018-09" db="EMBL/GenBank/DDBJ databases">
        <title>Complete genome of Bacillus thuringiensis strain QZL38.</title>
        <authorList>
            <person name="Song F."/>
        </authorList>
    </citation>
    <scope>NUCLEOTIDE SEQUENCE [LARGE SCALE GENOMIC DNA]</scope>
    <source>
        <strain evidence="2 3">QZL38</strain>
        <plasmid evidence="2 3">p.3</plasmid>
    </source>
</reference>
<dbReference type="RefSeq" id="WP_061885281.1">
    <property type="nucleotide sequence ID" value="NZ_CP014286.1"/>
</dbReference>